<evidence type="ECO:0000313" key="2">
    <source>
        <dbReference type="EMBL" id="QIN78660.1"/>
    </source>
</evidence>
<dbReference type="SUPFAM" id="SSF53474">
    <property type="entry name" value="alpha/beta-Hydrolases"/>
    <property type="match status" value="1"/>
</dbReference>
<dbReference type="Gene3D" id="3.40.50.1820">
    <property type="entry name" value="alpha/beta hydrolase"/>
    <property type="match status" value="1"/>
</dbReference>
<dbReference type="KEGG" id="rmar:GBA65_09165"/>
<proteinExistence type="predicted"/>
<gene>
    <name evidence="2" type="ORF">GBA65_09165</name>
</gene>
<dbReference type="AlphaFoldDB" id="A0A6G8PWT5"/>
<keyword evidence="3" id="KW-1185">Reference proteome</keyword>
<feature type="domain" description="AB hydrolase-1" evidence="1">
    <location>
        <begin position="5"/>
        <end position="121"/>
    </location>
</feature>
<dbReference type="RefSeq" id="WP_166396335.1">
    <property type="nucleotide sequence ID" value="NZ_CP045121.1"/>
</dbReference>
<dbReference type="InterPro" id="IPR000073">
    <property type="entry name" value="AB_hydrolase_1"/>
</dbReference>
<name>A0A6G8PWT5_9ACTN</name>
<dbReference type="GO" id="GO:0016787">
    <property type="term" value="F:hydrolase activity"/>
    <property type="evidence" value="ECO:0007669"/>
    <property type="project" value="UniProtKB-KW"/>
</dbReference>
<dbReference type="Pfam" id="PF12697">
    <property type="entry name" value="Abhydrolase_6"/>
    <property type="match status" value="1"/>
</dbReference>
<keyword evidence="2" id="KW-0378">Hydrolase</keyword>
<sequence length="205" mass="22003">MKTHVLFVHGGGEGAYEEDRRLAASLQDALGAGYGVQSPRMPNEDSPEYGAWRDRISEELAGMDGDVVLMGHSLGASILLRYLSEEGPASVYADLERDGVLPPGSRLDAAAAAKPGEDADALMKEKRKLDGLHLAGAHGEVAHEVVTLPGRSPSLAVSGFFSAASTNVGERWCALNVFPSNGDHHMVFSYRRFNELAVRTTFPRP</sequence>
<accession>A0A6G8PWT5</accession>
<organism evidence="2 3">
    <name type="scientific">Rubrobacter marinus</name>
    <dbReference type="NCBI Taxonomy" id="2653852"/>
    <lineage>
        <taxon>Bacteria</taxon>
        <taxon>Bacillati</taxon>
        <taxon>Actinomycetota</taxon>
        <taxon>Rubrobacteria</taxon>
        <taxon>Rubrobacterales</taxon>
        <taxon>Rubrobacteraceae</taxon>
        <taxon>Rubrobacter</taxon>
    </lineage>
</organism>
<dbReference type="InterPro" id="IPR029058">
    <property type="entry name" value="AB_hydrolase_fold"/>
</dbReference>
<protein>
    <submittedName>
        <fullName evidence="2">Alpha/beta fold hydrolase</fullName>
    </submittedName>
</protein>
<evidence type="ECO:0000313" key="3">
    <source>
        <dbReference type="Proteomes" id="UP000502706"/>
    </source>
</evidence>
<dbReference type="Proteomes" id="UP000502706">
    <property type="component" value="Chromosome"/>
</dbReference>
<evidence type="ECO:0000259" key="1">
    <source>
        <dbReference type="Pfam" id="PF12697"/>
    </source>
</evidence>
<dbReference type="EMBL" id="CP045121">
    <property type="protein sequence ID" value="QIN78660.1"/>
    <property type="molecule type" value="Genomic_DNA"/>
</dbReference>
<reference evidence="2 3" key="1">
    <citation type="submission" date="2019-10" db="EMBL/GenBank/DDBJ databases">
        <title>Rubrobacter sp nov SCSIO 52915 isolated from a deep-sea sediment in the South China Sea.</title>
        <authorList>
            <person name="Chen R.W."/>
        </authorList>
    </citation>
    <scope>NUCLEOTIDE SEQUENCE [LARGE SCALE GENOMIC DNA]</scope>
    <source>
        <strain evidence="2 3">SCSIO 52915</strain>
    </source>
</reference>